<sequence length="97" mass="10391">MYVIDPTADPGPLPEIVVRRFVENGCTVTGVVIDPADAQQMLYGVVTRPDGTLAGTYYPADTVRGDHWRVVTADGTHYHAASEYNAVDALINGLASN</sequence>
<reference evidence="1 2" key="1">
    <citation type="submission" date="2019-07" db="EMBL/GenBank/DDBJ databases">
        <title>New species of Amycolatopsis and Streptomyces.</title>
        <authorList>
            <person name="Duangmal K."/>
            <person name="Teo W.F.A."/>
            <person name="Lipun K."/>
        </authorList>
    </citation>
    <scope>NUCLEOTIDE SEQUENCE [LARGE SCALE GENOMIC DNA]</scope>
    <source>
        <strain evidence="1 2">JCM 30562</strain>
    </source>
</reference>
<evidence type="ECO:0000313" key="2">
    <source>
        <dbReference type="Proteomes" id="UP000318578"/>
    </source>
</evidence>
<keyword evidence="2" id="KW-1185">Reference proteome</keyword>
<comment type="caution">
    <text evidence="1">The sequence shown here is derived from an EMBL/GenBank/DDBJ whole genome shotgun (WGS) entry which is preliminary data.</text>
</comment>
<dbReference type="Proteomes" id="UP000318578">
    <property type="component" value="Unassembled WGS sequence"/>
</dbReference>
<evidence type="ECO:0000313" key="1">
    <source>
        <dbReference type="EMBL" id="TVT13276.1"/>
    </source>
</evidence>
<protein>
    <submittedName>
        <fullName evidence="1">Uncharacterized protein</fullName>
    </submittedName>
</protein>
<dbReference type="AlphaFoldDB" id="A0A557ZMM4"/>
<proteinExistence type="predicted"/>
<gene>
    <name evidence="1" type="ORF">FNH06_39305</name>
</gene>
<dbReference type="EMBL" id="VJZA01000175">
    <property type="protein sequence ID" value="TVT13276.1"/>
    <property type="molecule type" value="Genomic_DNA"/>
</dbReference>
<name>A0A557ZMM4_9PSEU</name>
<accession>A0A557ZMM4</accession>
<dbReference type="OrthoDB" id="3687048at2"/>
<organism evidence="1 2">
    <name type="scientific">Amycolatopsis acidiphila</name>
    <dbReference type="NCBI Taxonomy" id="715473"/>
    <lineage>
        <taxon>Bacteria</taxon>
        <taxon>Bacillati</taxon>
        <taxon>Actinomycetota</taxon>
        <taxon>Actinomycetes</taxon>
        <taxon>Pseudonocardiales</taxon>
        <taxon>Pseudonocardiaceae</taxon>
        <taxon>Amycolatopsis</taxon>
    </lineage>
</organism>